<keyword evidence="2 5" id="KW-0547">Nucleotide-binding</keyword>
<evidence type="ECO:0000256" key="3">
    <source>
        <dbReference type="ARBA" id="ARBA00022840"/>
    </source>
</evidence>
<name>A0AB39W775_9FLAO</name>
<dbReference type="PRINTS" id="PR00988">
    <property type="entry name" value="URIDINKINASE"/>
</dbReference>
<keyword evidence="5 7" id="KW-0808">Transferase</keyword>
<dbReference type="AlphaFoldDB" id="A0AB39W775"/>
<comment type="function">
    <text evidence="5">Catalyzes the phosphorylation of the 3'-hydroxyl group of dephosphocoenzyme A to form coenzyme A.</text>
</comment>
<protein>
    <recommendedName>
        <fullName evidence="5 6">Dephospho-CoA kinase</fullName>
        <ecNumber evidence="5 6">2.7.1.24</ecNumber>
    </recommendedName>
    <alternativeName>
        <fullName evidence="5">Dephosphocoenzyme A kinase</fullName>
    </alternativeName>
</protein>
<evidence type="ECO:0000313" key="7">
    <source>
        <dbReference type="EMBL" id="XDU97430.1"/>
    </source>
</evidence>
<dbReference type="PROSITE" id="PS51219">
    <property type="entry name" value="DPCK"/>
    <property type="match status" value="1"/>
</dbReference>
<evidence type="ECO:0000256" key="5">
    <source>
        <dbReference type="HAMAP-Rule" id="MF_00376"/>
    </source>
</evidence>
<dbReference type="InterPro" id="IPR001977">
    <property type="entry name" value="Depp_CoAkinase"/>
</dbReference>
<evidence type="ECO:0000256" key="4">
    <source>
        <dbReference type="ARBA" id="ARBA00022993"/>
    </source>
</evidence>
<dbReference type="GO" id="GO:0004140">
    <property type="term" value="F:dephospho-CoA kinase activity"/>
    <property type="evidence" value="ECO:0007669"/>
    <property type="project" value="UniProtKB-UniRule"/>
</dbReference>
<dbReference type="GO" id="GO:0005737">
    <property type="term" value="C:cytoplasm"/>
    <property type="evidence" value="ECO:0007669"/>
    <property type="project" value="UniProtKB-SubCell"/>
</dbReference>
<evidence type="ECO:0000256" key="2">
    <source>
        <dbReference type="ARBA" id="ARBA00022741"/>
    </source>
</evidence>
<keyword evidence="3 5" id="KW-0067">ATP-binding</keyword>
<gene>
    <name evidence="5 7" type="primary">coaE</name>
    <name evidence="7" type="ORF">AB3G39_09640</name>
</gene>
<sequence>MAKIIGLTGGIGSGKTTIAKLFIKRGIPVYIADDEAKKVMQSSKIVHAIKKEFGETIFEGTTLNREKLAEIVFNDSDKLKVLNSIVHPAVKEDFKAWLLKNDAFPFVMYESAILFESGNYKDFDIIITVTAPIELRIERVLQRDNTTRDLVLKRINSQWTDAQRISKSDYIIENINLDISKNEIDNILKILRIKQKES</sequence>
<comment type="similarity">
    <text evidence="1 5">Belongs to the CoaE family.</text>
</comment>
<dbReference type="PANTHER" id="PTHR10695:SF46">
    <property type="entry name" value="BIFUNCTIONAL COENZYME A SYNTHASE-RELATED"/>
    <property type="match status" value="1"/>
</dbReference>
<dbReference type="SUPFAM" id="SSF52540">
    <property type="entry name" value="P-loop containing nucleoside triphosphate hydrolases"/>
    <property type="match status" value="1"/>
</dbReference>
<feature type="binding site" evidence="5">
    <location>
        <begin position="12"/>
        <end position="17"/>
    </location>
    <ligand>
        <name>ATP</name>
        <dbReference type="ChEBI" id="CHEBI:30616"/>
    </ligand>
</feature>
<reference evidence="7" key="1">
    <citation type="submission" date="2024-07" db="EMBL/GenBank/DDBJ databases">
        <authorList>
            <person name="Biller S.J."/>
        </authorList>
    </citation>
    <scope>NUCLEOTIDE SEQUENCE</scope>
    <source>
        <strain evidence="7">WC2416</strain>
    </source>
</reference>
<dbReference type="CDD" id="cd02022">
    <property type="entry name" value="DPCK"/>
    <property type="match status" value="1"/>
</dbReference>
<dbReference type="Gene3D" id="3.40.50.300">
    <property type="entry name" value="P-loop containing nucleotide triphosphate hydrolases"/>
    <property type="match status" value="1"/>
</dbReference>
<evidence type="ECO:0000256" key="6">
    <source>
        <dbReference type="NCBIfam" id="TIGR00152"/>
    </source>
</evidence>
<accession>A0AB39W775</accession>
<dbReference type="EMBL" id="CP165626">
    <property type="protein sequence ID" value="XDU97430.1"/>
    <property type="molecule type" value="Genomic_DNA"/>
</dbReference>
<dbReference type="EC" id="2.7.1.24" evidence="5 6"/>
<dbReference type="GO" id="GO:0005524">
    <property type="term" value="F:ATP binding"/>
    <property type="evidence" value="ECO:0007669"/>
    <property type="project" value="UniProtKB-UniRule"/>
</dbReference>
<comment type="subcellular location">
    <subcellularLocation>
        <location evidence="5">Cytoplasm</location>
    </subcellularLocation>
</comment>
<dbReference type="Pfam" id="PF01121">
    <property type="entry name" value="CoaE"/>
    <property type="match status" value="1"/>
</dbReference>
<comment type="catalytic activity">
    <reaction evidence="5">
        <text>3'-dephospho-CoA + ATP = ADP + CoA + H(+)</text>
        <dbReference type="Rhea" id="RHEA:18245"/>
        <dbReference type="ChEBI" id="CHEBI:15378"/>
        <dbReference type="ChEBI" id="CHEBI:30616"/>
        <dbReference type="ChEBI" id="CHEBI:57287"/>
        <dbReference type="ChEBI" id="CHEBI:57328"/>
        <dbReference type="ChEBI" id="CHEBI:456216"/>
        <dbReference type="EC" id="2.7.1.24"/>
    </reaction>
</comment>
<dbReference type="GO" id="GO:0015937">
    <property type="term" value="P:coenzyme A biosynthetic process"/>
    <property type="evidence" value="ECO:0007669"/>
    <property type="project" value="UniProtKB-UniRule"/>
</dbReference>
<proteinExistence type="inferred from homology"/>
<keyword evidence="5" id="KW-0963">Cytoplasm</keyword>
<organism evidence="7">
    <name type="scientific">Flavobacterium sp. WC2416</name>
    <dbReference type="NCBI Taxonomy" id="3234141"/>
    <lineage>
        <taxon>Bacteria</taxon>
        <taxon>Pseudomonadati</taxon>
        <taxon>Bacteroidota</taxon>
        <taxon>Flavobacteriia</taxon>
        <taxon>Flavobacteriales</taxon>
        <taxon>Flavobacteriaceae</taxon>
        <taxon>Flavobacterium</taxon>
    </lineage>
</organism>
<keyword evidence="5 7" id="KW-0418">Kinase</keyword>
<dbReference type="PANTHER" id="PTHR10695">
    <property type="entry name" value="DEPHOSPHO-COA KINASE-RELATED"/>
    <property type="match status" value="1"/>
</dbReference>
<evidence type="ECO:0000256" key="1">
    <source>
        <dbReference type="ARBA" id="ARBA00009018"/>
    </source>
</evidence>
<dbReference type="NCBIfam" id="TIGR00152">
    <property type="entry name" value="dephospho-CoA kinase"/>
    <property type="match status" value="1"/>
</dbReference>
<comment type="pathway">
    <text evidence="5">Cofactor biosynthesis; coenzyme A biosynthesis; CoA from (R)-pantothenate: step 5/5.</text>
</comment>
<dbReference type="HAMAP" id="MF_00376">
    <property type="entry name" value="Dephospho_CoA_kinase"/>
    <property type="match status" value="1"/>
</dbReference>
<dbReference type="RefSeq" id="WP_367770197.1">
    <property type="nucleotide sequence ID" value="NZ_CP165626.1"/>
</dbReference>
<dbReference type="InterPro" id="IPR027417">
    <property type="entry name" value="P-loop_NTPase"/>
</dbReference>
<keyword evidence="4 5" id="KW-0173">Coenzyme A biosynthesis</keyword>